<dbReference type="PANTHER" id="PTHR35889:SF3">
    <property type="entry name" value="F-BOX DOMAIN-CONTAINING PROTEIN"/>
    <property type="match status" value="1"/>
</dbReference>
<evidence type="ECO:0000313" key="6">
    <source>
        <dbReference type="Proteomes" id="UP000319817"/>
    </source>
</evidence>
<dbReference type="InterPro" id="IPR022655">
    <property type="entry name" value="DUF1553"/>
</dbReference>
<protein>
    <submittedName>
        <fullName evidence="5">Planctomycete cytochrome C</fullName>
    </submittedName>
</protein>
<dbReference type="InterPro" id="IPR011444">
    <property type="entry name" value="DUF1549"/>
</dbReference>
<feature type="domain" description="DUF1549" evidence="2">
    <location>
        <begin position="175"/>
        <end position="381"/>
    </location>
</feature>
<dbReference type="GO" id="GO:0009055">
    <property type="term" value="F:electron transfer activity"/>
    <property type="evidence" value="ECO:0007669"/>
    <property type="project" value="InterPro"/>
</dbReference>
<dbReference type="AlphaFoldDB" id="A0A517P397"/>
<proteinExistence type="predicted"/>
<dbReference type="Proteomes" id="UP000319817">
    <property type="component" value="Chromosome"/>
</dbReference>
<keyword evidence="6" id="KW-1185">Reference proteome</keyword>
<dbReference type="RefSeq" id="WP_419189471.1">
    <property type="nucleotide sequence ID" value="NZ_CP036526.1"/>
</dbReference>
<dbReference type="SUPFAM" id="SSF46626">
    <property type="entry name" value="Cytochrome c"/>
    <property type="match status" value="1"/>
</dbReference>
<reference evidence="5 6" key="1">
    <citation type="submission" date="2019-02" db="EMBL/GenBank/DDBJ databases">
        <title>Deep-cultivation of Planctomycetes and their phenomic and genomic characterization uncovers novel biology.</title>
        <authorList>
            <person name="Wiegand S."/>
            <person name="Jogler M."/>
            <person name="Boedeker C."/>
            <person name="Pinto D."/>
            <person name="Vollmers J."/>
            <person name="Rivas-Marin E."/>
            <person name="Kohn T."/>
            <person name="Peeters S.H."/>
            <person name="Heuer A."/>
            <person name="Rast P."/>
            <person name="Oberbeckmann S."/>
            <person name="Bunk B."/>
            <person name="Jeske O."/>
            <person name="Meyerdierks A."/>
            <person name="Storesund J.E."/>
            <person name="Kallscheuer N."/>
            <person name="Luecker S."/>
            <person name="Lage O.M."/>
            <person name="Pohl T."/>
            <person name="Merkel B.J."/>
            <person name="Hornburger P."/>
            <person name="Mueller R.-W."/>
            <person name="Bruemmer F."/>
            <person name="Labrenz M."/>
            <person name="Spormann A.M."/>
            <person name="Op den Camp H."/>
            <person name="Overmann J."/>
            <person name="Amann R."/>
            <person name="Jetten M.S.M."/>
            <person name="Mascher T."/>
            <person name="Medema M.H."/>
            <person name="Devos D.P."/>
            <person name="Kaster A.-K."/>
            <person name="Ovreas L."/>
            <person name="Rohde M."/>
            <person name="Galperin M.Y."/>
            <person name="Jogler C."/>
        </authorList>
    </citation>
    <scope>NUCLEOTIDE SEQUENCE [LARGE SCALE GENOMIC DNA]</scope>
    <source>
        <strain evidence="5 6">K23_9</strain>
    </source>
</reference>
<keyword evidence="1" id="KW-0732">Signal</keyword>
<evidence type="ECO:0000259" key="3">
    <source>
        <dbReference type="Pfam" id="PF07587"/>
    </source>
</evidence>
<dbReference type="InterPro" id="IPR011429">
    <property type="entry name" value="Cyt_c_Planctomycete-type"/>
</dbReference>
<dbReference type="Pfam" id="PF07583">
    <property type="entry name" value="PSCyt2"/>
    <property type="match status" value="1"/>
</dbReference>
<dbReference type="GO" id="GO:0020037">
    <property type="term" value="F:heme binding"/>
    <property type="evidence" value="ECO:0007669"/>
    <property type="project" value="InterPro"/>
</dbReference>
<accession>A0A517P397</accession>
<feature type="chain" id="PRO_5021735925" evidence="1">
    <location>
        <begin position="28"/>
        <end position="930"/>
    </location>
</feature>
<dbReference type="EMBL" id="CP036526">
    <property type="protein sequence ID" value="QDT13850.1"/>
    <property type="molecule type" value="Genomic_DNA"/>
</dbReference>
<sequence length="930" mass="103079" precursor="true">MNESLQLRASLLIAACLIGCGSSVAWSGEAPSQEDLAFFEKDVRPLLVKHCYECHSGNETDGGLALDSRDGLFTGGDSGTAITSGDPDDSLLIEAVSYKNHDLQMPPSGRLDDREIKTLKQWIKIGVPDPREASTPTGHEPNGMSVEDGRSFWAFQSVGNPSPPTVADKDWGQSPIDAFVLAKLESANLSPATKADRRTLIRRATFDLTGLPPTPADIDAFVSDDSPNAFADLVERLLASPQYGVRWGRHWLDVARYADSNGLDENLAFGNAWRYRDYVIDALNNDKPFDRFLIEQIAGDLLPESNQETKTATGYLVLGAKVLAEPDREKLVMDTIDEQLDAMGKAFLGMTFGCVRCHNHKFDPIQQSDYYALAAIFKGTKTFGDSKQGAIMHWNEHTFANDEQTAQIAKVDASIAEKKKAASSFKNKVIAEIRASARDAAVEYLVAATQFKSTASLNEVASIAEPHGLHPRILHHCRLHLEYHRSDAVLVKWHDLASQSQSVRVHYTRLFADATTALASARKKDPKAKRTGDKLLNEVLAVLDDPSGLLAVPAKPEFAFNADQLRRYDELMEAARIAESNADDLPSAMSVTDATVVSELPIHIRGSHRNFGEPVAREFPEVMRTSSVRPIFPANQSGRLQLARWMASTQHPLTARVYVNRIWSWHFGRGIVGSTDNFGLLGERPSHPELLDYLARYFMQSGWSTKEMHRLLMNSSVYQMESTGNEESGIAVDPENHLLWKFPMQRLDAELIRDSILAVSGRLDATLGGKTVPLRNRQFVFNHTSVDHTKYDSLRRAAYLPVIRNNLYSFFAQFDFPDPTMPTGTRSATVVAPQALLMMNADLVADSADEFATQLISSRSTDAERIDLAYQTAFGRAATKDETNRAIHFVDDLTSRSLTRSDSVDANALHQAWSLLSQSLFASNEFIFIR</sequence>
<feature type="domain" description="Cytochrome C Planctomycete-type" evidence="4">
    <location>
        <begin position="51"/>
        <end position="109"/>
    </location>
</feature>
<dbReference type="PANTHER" id="PTHR35889">
    <property type="entry name" value="CYCLOINULO-OLIGOSACCHARIDE FRUCTANOTRANSFERASE-RELATED"/>
    <property type="match status" value="1"/>
</dbReference>
<feature type="signal peptide" evidence="1">
    <location>
        <begin position="1"/>
        <end position="27"/>
    </location>
</feature>
<gene>
    <name evidence="5" type="ORF">K239x_58700</name>
</gene>
<evidence type="ECO:0000256" key="1">
    <source>
        <dbReference type="SAM" id="SignalP"/>
    </source>
</evidence>
<evidence type="ECO:0000313" key="5">
    <source>
        <dbReference type="EMBL" id="QDT13850.1"/>
    </source>
</evidence>
<evidence type="ECO:0000259" key="4">
    <source>
        <dbReference type="Pfam" id="PF07635"/>
    </source>
</evidence>
<feature type="domain" description="DUF1553" evidence="3">
    <location>
        <begin position="638"/>
        <end position="889"/>
    </location>
</feature>
<name>A0A517P397_9BACT</name>
<evidence type="ECO:0000259" key="2">
    <source>
        <dbReference type="Pfam" id="PF07583"/>
    </source>
</evidence>
<organism evidence="5 6">
    <name type="scientific">Stieleria marina</name>
    <dbReference type="NCBI Taxonomy" id="1930275"/>
    <lineage>
        <taxon>Bacteria</taxon>
        <taxon>Pseudomonadati</taxon>
        <taxon>Planctomycetota</taxon>
        <taxon>Planctomycetia</taxon>
        <taxon>Pirellulales</taxon>
        <taxon>Pirellulaceae</taxon>
        <taxon>Stieleria</taxon>
    </lineage>
</organism>
<dbReference type="Pfam" id="PF07635">
    <property type="entry name" value="PSCyt1"/>
    <property type="match status" value="1"/>
</dbReference>
<dbReference type="Pfam" id="PF07587">
    <property type="entry name" value="PSD1"/>
    <property type="match status" value="1"/>
</dbReference>
<dbReference type="InterPro" id="IPR036909">
    <property type="entry name" value="Cyt_c-like_dom_sf"/>
</dbReference>